<evidence type="ECO:0000313" key="8">
    <source>
        <dbReference type="Proteomes" id="UP000298138"/>
    </source>
</evidence>
<evidence type="ECO:0000256" key="4">
    <source>
        <dbReference type="ARBA" id="ARBA00023128"/>
    </source>
</evidence>
<dbReference type="PANTHER" id="PTHR21181:SF13">
    <property type="entry name" value="NADH DEHYDROGENASE (UBIQUINONE) COMPLEX I, ASSEMBLY FACTOR 6"/>
    <property type="match status" value="1"/>
</dbReference>
<evidence type="ECO:0000256" key="3">
    <source>
        <dbReference type="ARBA" id="ARBA00022946"/>
    </source>
</evidence>
<dbReference type="Gene3D" id="1.10.600.10">
    <property type="entry name" value="Farnesyl Diphosphate Synthase"/>
    <property type="match status" value="1"/>
</dbReference>
<keyword evidence="8" id="KW-1185">Reference proteome</keyword>
<protein>
    <recommendedName>
        <fullName evidence="9">Terpenoid synthase</fullName>
    </recommendedName>
</protein>
<dbReference type="STRING" id="341454.A0A4S2N4V4"/>
<comment type="similarity">
    <text evidence="6">Belongs to the NDUFAF6 family.</text>
</comment>
<evidence type="ECO:0000313" key="7">
    <source>
        <dbReference type="EMBL" id="TGZ84197.1"/>
    </source>
</evidence>
<keyword evidence="2" id="KW-0999">Mitochondrion inner membrane</keyword>
<dbReference type="PANTHER" id="PTHR21181">
    <property type="match status" value="1"/>
</dbReference>
<keyword evidence="4" id="KW-0496">Mitochondrion</keyword>
<dbReference type="InterPro" id="IPR008949">
    <property type="entry name" value="Isoprenoid_synthase_dom_sf"/>
</dbReference>
<keyword evidence="5" id="KW-0472">Membrane</keyword>
<evidence type="ECO:0000256" key="2">
    <source>
        <dbReference type="ARBA" id="ARBA00022792"/>
    </source>
</evidence>
<dbReference type="InParanoid" id="A0A4S2N4V4"/>
<evidence type="ECO:0000256" key="5">
    <source>
        <dbReference type="ARBA" id="ARBA00023136"/>
    </source>
</evidence>
<reference evidence="7 8" key="1">
    <citation type="submission" date="2019-04" db="EMBL/GenBank/DDBJ databases">
        <title>Comparative genomics and transcriptomics to analyze fruiting body development in filamentous ascomycetes.</title>
        <authorList>
            <consortium name="DOE Joint Genome Institute"/>
            <person name="Lutkenhaus R."/>
            <person name="Traeger S."/>
            <person name="Breuer J."/>
            <person name="Kuo A."/>
            <person name="Lipzen A."/>
            <person name="Pangilinan J."/>
            <person name="Dilworth D."/>
            <person name="Sandor L."/>
            <person name="Poggeler S."/>
            <person name="Barry K."/>
            <person name="Grigoriev I.V."/>
            <person name="Nowrousian M."/>
        </authorList>
    </citation>
    <scope>NUCLEOTIDE SEQUENCE [LARGE SCALE GENOMIC DNA]</scope>
    <source>
        <strain evidence="7 8">CBS 389.68</strain>
    </source>
</reference>
<dbReference type="OrthoDB" id="270318at2759"/>
<keyword evidence="3" id="KW-0809">Transit peptide</keyword>
<comment type="subcellular location">
    <subcellularLocation>
        <location evidence="1">Mitochondrion inner membrane</location>
    </subcellularLocation>
</comment>
<evidence type="ECO:0008006" key="9">
    <source>
        <dbReference type="Google" id="ProtNLM"/>
    </source>
</evidence>
<sequence length="290" mass="32546">MARFNKLVADNDYGSLVLHAFTKSELRDAYLALRAFNVSIASIDDHVTRAELGAARMVFWQDILTRVYQEPEKPVPAEPVAVLLAKVLREDGIKISETWLKRIIKARKQYLGGAPFPTLDALENYAEQTYSSLHYASLEALGHHSATLDHIGSHIGKATGIANILRGLPHMASRKGSAAAVVLPLDICAHHGLKQEEVLRYGPEAKGLQDAVFEVAVRANDHLITAREMAKEARKEVDRDVFATYLPAIPTTLYLEKLQQRHFDPFDPKLQKRDWVLPYKSLAAMKKRKF</sequence>
<evidence type="ECO:0000256" key="6">
    <source>
        <dbReference type="ARBA" id="ARBA00038273"/>
    </source>
</evidence>
<dbReference type="GO" id="GO:0032981">
    <property type="term" value="P:mitochondrial respiratory chain complex I assembly"/>
    <property type="evidence" value="ECO:0007669"/>
    <property type="project" value="TreeGrafter"/>
</dbReference>
<dbReference type="SUPFAM" id="SSF48576">
    <property type="entry name" value="Terpenoid synthases"/>
    <property type="match status" value="1"/>
</dbReference>
<organism evidence="7 8">
    <name type="scientific">Ascodesmis nigricans</name>
    <dbReference type="NCBI Taxonomy" id="341454"/>
    <lineage>
        <taxon>Eukaryota</taxon>
        <taxon>Fungi</taxon>
        <taxon>Dikarya</taxon>
        <taxon>Ascomycota</taxon>
        <taxon>Pezizomycotina</taxon>
        <taxon>Pezizomycetes</taxon>
        <taxon>Pezizales</taxon>
        <taxon>Ascodesmidaceae</taxon>
        <taxon>Ascodesmis</taxon>
    </lineage>
</organism>
<dbReference type="Proteomes" id="UP000298138">
    <property type="component" value="Unassembled WGS sequence"/>
</dbReference>
<dbReference type="GO" id="GO:0005743">
    <property type="term" value="C:mitochondrial inner membrane"/>
    <property type="evidence" value="ECO:0007669"/>
    <property type="project" value="UniProtKB-SubCell"/>
</dbReference>
<dbReference type="InterPro" id="IPR002060">
    <property type="entry name" value="Squ/phyt_synthse"/>
</dbReference>
<dbReference type="EMBL" id="ML220113">
    <property type="protein sequence ID" value="TGZ84197.1"/>
    <property type="molecule type" value="Genomic_DNA"/>
</dbReference>
<evidence type="ECO:0000256" key="1">
    <source>
        <dbReference type="ARBA" id="ARBA00004273"/>
    </source>
</evidence>
<name>A0A4S2N4V4_9PEZI</name>
<gene>
    <name evidence="7" type="ORF">EX30DRAFT_346866</name>
</gene>
<dbReference type="AlphaFoldDB" id="A0A4S2N4V4"/>
<dbReference type="Pfam" id="PF00494">
    <property type="entry name" value="SQS_PSY"/>
    <property type="match status" value="1"/>
</dbReference>
<accession>A0A4S2N4V4</accession>
<proteinExistence type="inferred from homology"/>